<feature type="transmembrane region" description="Helical" evidence="5">
    <location>
        <begin position="82"/>
        <end position="103"/>
    </location>
</feature>
<evidence type="ECO:0000313" key="7">
    <source>
        <dbReference type="Proteomes" id="UP000284676"/>
    </source>
</evidence>
<evidence type="ECO:0000313" key="6">
    <source>
        <dbReference type="EMBL" id="RHF72335.1"/>
    </source>
</evidence>
<comment type="caution">
    <text evidence="6">The sequence shown here is derived from an EMBL/GenBank/DDBJ whole genome shotgun (WGS) entry which is preliminary data.</text>
</comment>
<dbReference type="EMBL" id="QRHL01000009">
    <property type="protein sequence ID" value="RHF72335.1"/>
    <property type="molecule type" value="Genomic_DNA"/>
</dbReference>
<protein>
    <submittedName>
        <fullName evidence="6">Holin</fullName>
    </submittedName>
</protein>
<dbReference type="NCBIfam" id="TIGR01593">
    <property type="entry name" value="holin_tox_secr"/>
    <property type="match status" value="1"/>
</dbReference>
<accession>A0A414PUT1</accession>
<keyword evidence="4 5" id="KW-0472">Membrane</keyword>
<dbReference type="AlphaFoldDB" id="A0A414PUT1"/>
<dbReference type="GO" id="GO:0016020">
    <property type="term" value="C:membrane"/>
    <property type="evidence" value="ECO:0007669"/>
    <property type="project" value="UniProtKB-SubCell"/>
</dbReference>
<name>A0A414PUT1_FUSMR</name>
<dbReference type="Pfam" id="PF05105">
    <property type="entry name" value="Phage_holin_4_1"/>
    <property type="match status" value="1"/>
</dbReference>
<dbReference type="Proteomes" id="UP000284676">
    <property type="component" value="Unassembled WGS sequence"/>
</dbReference>
<feature type="transmembrane region" description="Helical" evidence="5">
    <location>
        <begin position="20"/>
        <end position="48"/>
    </location>
</feature>
<dbReference type="InterPro" id="IPR006480">
    <property type="entry name" value="Phage_holin_4_1"/>
</dbReference>
<dbReference type="RefSeq" id="WP_118234381.1">
    <property type="nucleotide sequence ID" value="NZ_QRHL01000009.1"/>
</dbReference>
<comment type="subcellular location">
    <subcellularLocation>
        <location evidence="1">Membrane</location>
        <topology evidence="1">Multi-pass membrane protein</topology>
    </subcellularLocation>
</comment>
<keyword evidence="3 5" id="KW-1133">Transmembrane helix</keyword>
<evidence type="ECO:0000256" key="1">
    <source>
        <dbReference type="ARBA" id="ARBA00004141"/>
    </source>
</evidence>
<gene>
    <name evidence="6" type="ORF">DW663_07065</name>
</gene>
<feature type="transmembrane region" description="Helical" evidence="5">
    <location>
        <begin position="55"/>
        <end position="76"/>
    </location>
</feature>
<proteinExistence type="predicted"/>
<keyword evidence="2 5" id="KW-0812">Transmembrane</keyword>
<evidence type="ECO:0000256" key="3">
    <source>
        <dbReference type="ARBA" id="ARBA00022989"/>
    </source>
</evidence>
<sequence length="159" mass="17203">MGEFIRATGETLWEILGNFILLIVDVIKILGNGITIGLGSLVAFIFLVTGGQDDAMNVLLILMTVDYLSGVIKAFITCTANSKAGIIGILKKVMIILVIVLAYQLDILFDGKLAIKTLAVGVFISNEGLSILENASICGIPIPEKLKKVLTQYQEYKKK</sequence>
<reference evidence="6 7" key="1">
    <citation type="submission" date="2018-08" db="EMBL/GenBank/DDBJ databases">
        <title>A genome reference for cultivated species of the human gut microbiota.</title>
        <authorList>
            <person name="Zou Y."/>
            <person name="Xue W."/>
            <person name="Luo G."/>
        </authorList>
    </citation>
    <scope>NUCLEOTIDE SEQUENCE [LARGE SCALE GENOMIC DNA]</scope>
    <source>
        <strain evidence="6 7">AM25-1</strain>
    </source>
</reference>
<evidence type="ECO:0000256" key="5">
    <source>
        <dbReference type="SAM" id="Phobius"/>
    </source>
</evidence>
<evidence type="ECO:0000256" key="2">
    <source>
        <dbReference type="ARBA" id="ARBA00022692"/>
    </source>
</evidence>
<evidence type="ECO:0000256" key="4">
    <source>
        <dbReference type="ARBA" id="ARBA00023136"/>
    </source>
</evidence>
<organism evidence="6 7">
    <name type="scientific">Fusobacterium mortiferum</name>
    <dbReference type="NCBI Taxonomy" id="850"/>
    <lineage>
        <taxon>Bacteria</taxon>
        <taxon>Fusobacteriati</taxon>
        <taxon>Fusobacteriota</taxon>
        <taxon>Fusobacteriia</taxon>
        <taxon>Fusobacteriales</taxon>
        <taxon>Fusobacteriaceae</taxon>
        <taxon>Fusobacterium</taxon>
    </lineage>
</organism>